<gene>
    <name evidence="3" type="ORF">SAMN04489716_3630</name>
</gene>
<dbReference type="SUPFAM" id="SSF56219">
    <property type="entry name" value="DNase I-like"/>
    <property type="match status" value="1"/>
</dbReference>
<dbReference type="AlphaFoldDB" id="A0A1H2A2M2"/>
<evidence type="ECO:0000313" key="3">
    <source>
        <dbReference type="EMBL" id="SDT40160.1"/>
    </source>
</evidence>
<dbReference type="RefSeq" id="WP_231954620.1">
    <property type="nucleotide sequence ID" value="NZ_BOMJ01000010.1"/>
</dbReference>
<proteinExistence type="predicted"/>
<protein>
    <submittedName>
        <fullName evidence="3">Vancomycin resistance protein VanJ</fullName>
    </submittedName>
</protein>
<keyword evidence="1" id="KW-1133">Transmembrane helix</keyword>
<dbReference type="GO" id="GO:0003824">
    <property type="term" value="F:catalytic activity"/>
    <property type="evidence" value="ECO:0007669"/>
    <property type="project" value="InterPro"/>
</dbReference>
<reference evidence="3 4" key="1">
    <citation type="submission" date="2016-10" db="EMBL/GenBank/DDBJ databases">
        <authorList>
            <person name="de Groot N.N."/>
        </authorList>
    </citation>
    <scope>NUCLEOTIDE SEQUENCE [LARGE SCALE GENOMIC DNA]</scope>
    <source>
        <strain evidence="3 4">DSM 43941</strain>
    </source>
</reference>
<evidence type="ECO:0000256" key="1">
    <source>
        <dbReference type="SAM" id="Phobius"/>
    </source>
</evidence>
<feature type="transmembrane region" description="Helical" evidence="1">
    <location>
        <begin position="59"/>
        <end position="79"/>
    </location>
</feature>
<keyword evidence="4" id="KW-1185">Reference proteome</keyword>
<feature type="transmembrane region" description="Helical" evidence="1">
    <location>
        <begin position="32"/>
        <end position="52"/>
    </location>
</feature>
<dbReference type="EMBL" id="LT629758">
    <property type="protein sequence ID" value="SDT40160.1"/>
    <property type="molecule type" value="Genomic_DNA"/>
</dbReference>
<dbReference type="Proteomes" id="UP000198688">
    <property type="component" value="Chromosome I"/>
</dbReference>
<name>A0A1H2A2M2_9ACTN</name>
<dbReference type="InterPro" id="IPR005135">
    <property type="entry name" value="Endo/exonuclease/phosphatase"/>
</dbReference>
<keyword evidence="1" id="KW-0472">Membrane</keyword>
<dbReference type="Gene3D" id="3.60.10.10">
    <property type="entry name" value="Endonuclease/exonuclease/phosphatase"/>
    <property type="match status" value="1"/>
</dbReference>
<feature type="domain" description="Endonuclease/exonuclease/phosphatase" evidence="2">
    <location>
        <begin position="96"/>
        <end position="293"/>
    </location>
</feature>
<feature type="transmembrane region" description="Helical" evidence="1">
    <location>
        <begin position="7"/>
        <end position="26"/>
    </location>
</feature>
<dbReference type="InterPro" id="IPR036691">
    <property type="entry name" value="Endo/exonu/phosph_ase_sf"/>
</dbReference>
<accession>A0A1H2A2M2</accession>
<keyword evidence="1" id="KW-0812">Transmembrane</keyword>
<sequence length="303" mass="31835">MDTNLDRLLLVPAAVLVAVLLLFHRAVPGGSLLPTVLPWLGLAVPVLLALAVRRRSRPVLIATVLPLAAWLTVFGGHLIPDDDLPYDVVAVQHNASDENPDPAGTVRALLAAEPGLVALEEVTPEALPVYAAAFTGHLPHHVAYGTVALWSRYPLTEAATLDIRPAAFGPDWNRGLRAVAHTPHGAIAVYVVHLPSVRLGPSGLGSANRDDSADRLGTALQADPAVRVILLGDLNATAADRGLKPVTALLTTAGADFAFSFPARLPIARIDHVMARGLTVTAVRTLGRTASDHLPIVAHLRGS</sequence>
<dbReference type="Pfam" id="PF03372">
    <property type="entry name" value="Exo_endo_phos"/>
    <property type="match status" value="1"/>
</dbReference>
<organism evidence="3 4">
    <name type="scientific">Actinoplanes derwentensis</name>
    <dbReference type="NCBI Taxonomy" id="113562"/>
    <lineage>
        <taxon>Bacteria</taxon>
        <taxon>Bacillati</taxon>
        <taxon>Actinomycetota</taxon>
        <taxon>Actinomycetes</taxon>
        <taxon>Micromonosporales</taxon>
        <taxon>Micromonosporaceae</taxon>
        <taxon>Actinoplanes</taxon>
    </lineage>
</organism>
<dbReference type="STRING" id="113562.SAMN04489716_3630"/>
<evidence type="ECO:0000259" key="2">
    <source>
        <dbReference type="Pfam" id="PF03372"/>
    </source>
</evidence>
<evidence type="ECO:0000313" key="4">
    <source>
        <dbReference type="Proteomes" id="UP000198688"/>
    </source>
</evidence>